<dbReference type="EMBL" id="VHII01000013">
    <property type="protein sequence ID" value="KAF1382086.1"/>
    <property type="molecule type" value="Genomic_DNA"/>
</dbReference>
<feature type="region of interest" description="Disordered" evidence="1">
    <location>
        <begin position="32"/>
        <end position="59"/>
    </location>
</feature>
<sequence length="164" mass="18702">MSEDIYAKPDMSNKVRYNRNVQKDNEWEEREVEIYDDIGDDQTANQSHGGGPDTERNPPAVQRKTLRAAALCLAVLCFLMMTGIILSAYLSVNMSQLKEEVKQLKNRTEEKRCPDGWTILKSSCYFKTNGLNTWSGSRADCRQRGADLVVINDEEEWVSVFVSE</sequence>
<dbReference type="Proteomes" id="UP000465112">
    <property type="component" value="Chromosome 13"/>
</dbReference>
<dbReference type="AlphaFoldDB" id="A0A6A5EI53"/>
<dbReference type="InterPro" id="IPR050828">
    <property type="entry name" value="C-type_lectin/matrix_domain"/>
</dbReference>
<name>A0A6A5EI53_PERFL</name>
<keyword evidence="4" id="KW-1185">Reference proteome</keyword>
<keyword evidence="2" id="KW-0812">Transmembrane</keyword>
<feature type="transmembrane region" description="Helical" evidence="2">
    <location>
        <begin position="68"/>
        <end position="92"/>
    </location>
</feature>
<evidence type="ECO:0000313" key="4">
    <source>
        <dbReference type="Proteomes" id="UP000465112"/>
    </source>
</evidence>
<evidence type="ECO:0000256" key="2">
    <source>
        <dbReference type="SAM" id="Phobius"/>
    </source>
</evidence>
<comment type="caution">
    <text evidence="3">The sequence shown here is derived from an EMBL/GenBank/DDBJ whole genome shotgun (WGS) entry which is preliminary data.</text>
</comment>
<evidence type="ECO:0000256" key="1">
    <source>
        <dbReference type="SAM" id="MobiDB-lite"/>
    </source>
</evidence>
<dbReference type="InterPro" id="IPR016187">
    <property type="entry name" value="CTDL_fold"/>
</dbReference>
<protein>
    <recommendedName>
        <fullName evidence="5">C-type lectin domain-containing protein</fullName>
    </recommendedName>
</protein>
<accession>A0A6A5EI53</accession>
<dbReference type="InterPro" id="IPR016186">
    <property type="entry name" value="C-type_lectin-like/link_sf"/>
</dbReference>
<dbReference type="PANTHER" id="PTHR45710">
    <property type="entry name" value="C-TYPE LECTIN DOMAIN-CONTAINING PROTEIN 180"/>
    <property type="match status" value="1"/>
</dbReference>
<dbReference type="SUPFAM" id="SSF56436">
    <property type="entry name" value="C-type lectin-like"/>
    <property type="match status" value="1"/>
</dbReference>
<dbReference type="Gene3D" id="3.10.100.10">
    <property type="entry name" value="Mannose-Binding Protein A, subunit A"/>
    <property type="match status" value="1"/>
</dbReference>
<keyword evidence="2" id="KW-0472">Membrane</keyword>
<dbReference type="PANTHER" id="PTHR45710:SF26">
    <property type="entry name" value="RH26557P"/>
    <property type="match status" value="1"/>
</dbReference>
<reference evidence="3 4" key="1">
    <citation type="submission" date="2019-06" db="EMBL/GenBank/DDBJ databases">
        <title>A chromosome-scale genome assembly of the European perch, Perca fluviatilis.</title>
        <authorList>
            <person name="Roques C."/>
            <person name="Zahm M."/>
            <person name="Cabau C."/>
            <person name="Klopp C."/>
            <person name="Bouchez O."/>
            <person name="Donnadieu C."/>
            <person name="Kuhl H."/>
            <person name="Gislard M."/>
            <person name="Guendouz S."/>
            <person name="Journot L."/>
            <person name="Haffray P."/>
            <person name="Bestin A."/>
            <person name="Morvezen R."/>
            <person name="Feron R."/>
            <person name="Wen M."/>
            <person name="Jouanno E."/>
            <person name="Herpin A."/>
            <person name="Schartl M."/>
            <person name="Postlethwait J."/>
            <person name="Schaerlinger B."/>
            <person name="Chardard D."/>
            <person name="Lecocq T."/>
            <person name="Poncet C."/>
            <person name="Jaffrelo L."/>
            <person name="Lampietro C."/>
            <person name="Guiguen Y."/>
        </authorList>
    </citation>
    <scope>NUCLEOTIDE SEQUENCE [LARGE SCALE GENOMIC DNA]</scope>
    <source>
        <tissue evidence="3">Blood</tissue>
    </source>
</reference>
<gene>
    <name evidence="3" type="ORF">PFLUV_G00160790</name>
</gene>
<evidence type="ECO:0008006" key="5">
    <source>
        <dbReference type="Google" id="ProtNLM"/>
    </source>
</evidence>
<organism evidence="3 4">
    <name type="scientific">Perca fluviatilis</name>
    <name type="common">European perch</name>
    <dbReference type="NCBI Taxonomy" id="8168"/>
    <lineage>
        <taxon>Eukaryota</taxon>
        <taxon>Metazoa</taxon>
        <taxon>Chordata</taxon>
        <taxon>Craniata</taxon>
        <taxon>Vertebrata</taxon>
        <taxon>Euteleostomi</taxon>
        <taxon>Actinopterygii</taxon>
        <taxon>Neopterygii</taxon>
        <taxon>Teleostei</taxon>
        <taxon>Neoteleostei</taxon>
        <taxon>Acanthomorphata</taxon>
        <taxon>Eupercaria</taxon>
        <taxon>Perciformes</taxon>
        <taxon>Percoidei</taxon>
        <taxon>Percidae</taxon>
        <taxon>Percinae</taxon>
        <taxon>Perca</taxon>
    </lineage>
</organism>
<evidence type="ECO:0000313" key="3">
    <source>
        <dbReference type="EMBL" id="KAF1382086.1"/>
    </source>
</evidence>
<proteinExistence type="predicted"/>
<keyword evidence="2" id="KW-1133">Transmembrane helix</keyword>